<accession>A0AAV9VHD2</accession>
<evidence type="ECO:0000313" key="4">
    <source>
        <dbReference type="Proteomes" id="UP001375240"/>
    </source>
</evidence>
<reference evidence="3 4" key="1">
    <citation type="submission" date="2019-10" db="EMBL/GenBank/DDBJ databases">
        <authorList>
            <person name="Palmer J.M."/>
        </authorList>
    </citation>
    <scope>NUCLEOTIDE SEQUENCE [LARGE SCALE GENOMIC DNA]</scope>
    <source>
        <strain evidence="3 4">TWF696</strain>
    </source>
</reference>
<gene>
    <name evidence="3" type="ORF">TWF696_000335</name>
</gene>
<feature type="compositionally biased region" description="Polar residues" evidence="1">
    <location>
        <begin position="36"/>
        <end position="47"/>
    </location>
</feature>
<keyword evidence="2" id="KW-0472">Membrane</keyword>
<feature type="region of interest" description="Disordered" evidence="1">
    <location>
        <begin position="1"/>
        <end position="49"/>
    </location>
</feature>
<keyword evidence="4" id="KW-1185">Reference proteome</keyword>
<comment type="caution">
    <text evidence="3">The sequence shown here is derived from an EMBL/GenBank/DDBJ whole genome shotgun (WGS) entry which is preliminary data.</text>
</comment>
<feature type="transmembrane region" description="Helical" evidence="2">
    <location>
        <begin position="155"/>
        <end position="175"/>
    </location>
</feature>
<protein>
    <submittedName>
        <fullName evidence="3">Uncharacterized protein</fullName>
    </submittedName>
</protein>
<dbReference type="EMBL" id="JAVHNQ010000001">
    <property type="protein sequence ID" value="KAK6359170.1"/>
    <property type="molecule type" value="Genomic_DNA"/>
</dbReference>
<proteinExistence type="predicted"/>
<evidence type="ECO:0000256" key="1">
    <source>
        <dbReference type="SAM" id="MobiDB-lite"/>
    </source>
</evidence>
<dbReference type="AlphaFoldDB" id="A0AAV9VHD2"/>
<keyword evidence="2" id="KW-0812">Transmembrane</keyword>
<name>A0AAV9VHD2_9PEZI</name>
<evidence type="ECO:0000313" key="3">
    <source>
        <dbReference type="EMBL" id="KAK6359170.1"/>
    </source>
</evidence>
<dbReference type="Proteomes" id="UP001375240">
    <property type="component" value="Unassembled WGS sequence"/>
</dbReference>
<keyword evidence="2" id="KW-1133">Transmembrane helix</keyword>
<evidence type="ECO:0000256" key="2">
    <source>
        <dbReference type="SAM" id="Phobius"/>
    </source>
</evidence>
<organism evidence="3 4">
    <name type="scientific">Orbilia brochopaga</name>
    <dbReference type="NCBI Taxonomy" id="3140254"/>
    <lineage>
        <taxon>Eukaryota</taxon>
        <taxon>Fungi</taxon>
        <taxon>Dikarya</taxon>
        <taxon>Ascomycota</taxon>
        <taxon>Pezizomycotina</taxon>
        <taxon>Orbiliomycetes</taxon>
        <taxon>Orbiliales</taxon>
        <taxon>Orbiliaceae</taxon>
        <taxon>Orbilia</taxon>
    </lineage>
</organism>
<sequence length="177" mass="18857">MPDSKADSTEPAYPDVDMEPQPVPNSTRAASIKAPSRSQPLTPTATQVIPDFVDENTPIVPEIIIHPPSDASSSEGSDVFETIELASLGGLIAGPPPNFSGGPYSDEYPDPNYLSPEWGFDGDIPLDEEESESAALVPPQDTEALTQTKLGRANAIMLMIGTAWTSLLTMLCLLFRG</sequence>